<dbReference type="EC" id="2.7.11.1" evidence="2"/>
<comment type="caution">
    <text evidence="13">The sequence shown here is derived from an EMBL/GenBank/DDBJ whole genome shotgun (WGS) entry which is preliminary data.</text>
</comment>
<dbReference type="SUPFAM" id="SSF56112">
    <property type="entry name" value="Protein kinase-like (PK-like)"/>
    <property type="match status" value="1"/>
</dbReference>
<dbReference type="InterPro" id="IPR008271">
    <property type="entry name" value="Ser/Thr_kinase_AS"/>
</dbReference>
<keyword evidence="3" id="KW-0723">Serine/threonine-protein kinase</keyword>
<evidence type="ECO:0000256" key="8">
    <source>
        <dbReference type="ARBA" id="ARBA00047899"/>
    </source>
</evidence>
<feature type="domain" description="Protein kinase" evidence="12">
    <location>
        <begin position="646"/>
        <end position="909"/>
    </location>
</feature>
<dbReference type="InterPro" id="IPR011009">
    <property type="entry name" value="Kinase-like_dom_sf"/>
</dbReference>
<evidence type="ECO:0000256" key="11">
    <source>
        <dbReference type="SAM" id="MobiDB-lite"/>
    </source>
</evidence>
<protein>
    <recommendedName>
        <fullName evidence="2">non-specific serine/threonine protein kinase</fullName>
        <ecNumber evidence="2">2.7.11.1</ecNumber>
    </recommendedName>
</protein>
<dbReference type="PROSITE" id="PS00107">
    <property type="entry name" value="PROTEIN_KINASE_ATP"/>
    <property type="match status" value="1"/>
</dbReference>
<keyword evidence="5 10" id="KW-0547">Nucleotide-binding</keyword>
<evidence type="ECO:0000256" key="1">
    <source>
        <dbReference type="ARBA" id="ARBA00010507"/>
    </source>
</evidence>
<dbReference type="SMART" id="SM00220">
    <property type="entry name" value="S_TKc"/>
    <property type="match status" value="1"/>
</dbReference>
<dbReference type="EMBL" id="JBAMMX010000006">
    <property type="protein sequence ID" value="KAK6938068.1"/>
    <property type="molecule type" value="Genomic_DNA"/>
</dbReference>
<name>A0AAN8W177_9MAGN</name>
<dbReference type="InterPro" id="IPR001245">
    <property type="entry name" value="Ser-Thr/Tyr_kinase_cat_dom"/>
</dbReference>
<evidence type="ECO:0000256" key="5">
    <source>
        <dbReference type="ARBA" id="ARBA00022741"/>
    </source>
</evidence>
<evidence type="ECO:0000256" key="7">
    <source>
        <dbReference type="ARBA" id="ARBA00022840"/>
    </source>
</evidence>
<feature type="region of interest" description="Disordered" evidence="11">
    <location>
        <begin position="1"/>
        <end position="29"/>
    </location>
</feature>
<gene>
    <name evidence="13" type="ORF">RJ641_031576</name>
</gene>
<evidence type="ECO:0000256" key="6">
    <source>
        <dbReference type="ARBA" id="ARBA00022777"/>
    </source>
</evidence>
<feature type="binding site" evidence="10">
    <location>
        <position position="673"/>
    </location>
    <ligand>
        <name>ATP</name>
        <dbReference type="ChEBI" id="CHEBI:30616"/>
    </ligand>
</feature>
<dbReference type="GO" id="GO:0004674">
    <property type="term" value="F:protein serine/threonine kinase activity"/>
    <property type="evidence" value="ECO:0007669"/>
    <property type="project" value="UniProtKB-KW"/>
</dbReference>
<dbReference type="GO" id="GO:0005524">
    <property type="term" value="F:ATP binding"/>
    <property type="evidence" value="ECO:0007669"/>
    <property type="project" value="UniProtKB-UniRule"/>
</dbReference>
<dbReference type="InterPro" id="IPR055164">
    <property type="entry name" value="EDR1/CTR1/ARMC3-like_pept-like"/>
</dbReference>
<dbReference type="PROSITE" id="PS00108">
    <property type="entry name" value="PROTEIN_KINASE_ST"/>
    <property type="match status" value="1"/>
</dbReference>
<dbReference type="Proteomes" id="UP001370490">
    <property type="component" value="Unassembled WGS sequence"/>
</dbReference>
<dbReference type="Pfam" id="PF14381">
    <property type="entry name" value="EDR1_CTR1_ARMC3_pept"/>
    <property type="match status" value="1"/>
</dbReference>
<dbReference type="Gene3D" id="1.10.510.10">
    <property type="entry name" value="Transferase(Phosphotransferase) domain 1"/>
    <property type="match status" value="2"/>
</dbReference>
<comment type="similarity">
    <text evidence="1">Belongs to the protein kinase superfamily. TKL Ser/Thr protein kinase family. RAF subfamily.</text>
</comment>
<comment type="catalytic activity">
    <reaction evidence="9">
        <text>L-seryl-[protein] + ATP = O-phospho-L-seryl-[protein] + ADP + H(+)</text>
        <dbReference type="Rhea" id="RHEA:17989"/>
        <dbReference type="Rhea" id="RHEA-COMP:9863"/>
        <dbReference type="Rhea" id="RHEA-COMP:11604"/>
        <dbReference type="ChEBI" id="CHEBI:15378"/>
        <dbReference type="ChEBI" id="CHEBI:29999"/>
        <dbReference type="ChEBI" id="CHEBI:30616"/>
        <dbReference type="ChEBI" id="CHEBI:83421"/>
        <dbReference type="ChEBI" id="CHEBI:456216"/>
        <dbReference type="EC" id="2.7.11.1"/>
    </reaction>
</comment>
<feature type="compositionally biased region" description="Basic and acidic residues" evidence="11">
    <location>
        <begin position="184"/>
        <end position="198"/>
    </location>
</feature>
<comment type="catalytic activity">
    <reaction evidence="8">
        <text>L-threonyl-[protein] + ATP = O-phospho-L-threonyl-[protein] + ADP + H(+)</text>
        <dbReference type="Rhea" id="RHEA:46608"/>
        <dbReference type="Rhea" id="RHEA-COMP:11060"/>
        <dbReference type="Rhea" id="RHEA-COMP:11605"/>
        <dbReference type="ChEBI" id="CHEBI:15378"/>
        <dbReference type="ChEBI" id="CHEBI:30013"/>
        <dbReference type="ChEBI" id="CHEBI:30616"/>
        <dbReference type="ChEBI" id="CHEBI:61977"/>
        <dbReference type="ChEBI" id="CHEBI:456216"/>
        <dbReference type="EC" id="2.7.11.1"/>
    </reaction>
</comment>
<evidence type="ECO:0000256" key="2">
    <source>
        <dbReference type="ARBA" id="ARBA00012513"/>
    </source>
</evidence>
<sequence>MPHRTTYFFPRQFPDRGLDSSSSKQLLDHEKIKKETFNVESNDRPEKKDFSSKVVPRDFLFGKSSPVSDFFTSEKIQTGKQLAAFYSRLAEEKAERFPHVKPSRIDSDDDSTAEKELLLPKPEKTSDEKINYHENEEQASLQRLSSGSSFAGSSFSLTTLDRKFSRDVKDSQVSSTVTRTKTTTKHEEENEKKPSLAQRTKESYYLQLSLARRLSSQASLASDPVHAESVSYRLWVSGCLSYTDKISDGFYNILGMNPYLWLMCNDFEEGQKLPSLMSLRDVEPSDSSMEVVLIDRHGDVRLKELEEKAQELYYASANTLVLVENLGKLVAIYMGGSFPVEQGDLYLRWELVSKRLREFEKCIVVPIGSLSMGLCRHRAILFKKLADYIGLPCRIARGCKYCVADHRSSCLVTIEDDRQSSREYVVDLVGAPGNVHGPDSTINGSLYSSVPSPLQLSHLKEFQLPNLDSPQFSNSKHDCASPESPLYSGNRKEVHEDGLVECAVDPANVLVDQASKGHVLSVVPRKCRENNMSCISEKPAKPLGVASMLEPFNADSEAVSLQQYSHIGDGIVMQKSHKRDIIVADSSVTEDLHAQHEASLSAHLECMEVESKMVVHDIHTAVTIPRYLNIEPSLAMDWLEISWEELHIKERVGAGSFGTVHRAEWHGSDVAVKVLTIQDFHDDQMREFLREVAIMKRVRHPNVVLFMGAVTKRPHLSIVTEYLPRGSLFRLIHRPAAGELLDQRRRLRMALDVVCGLETAATINFFMFSVSYGTKLICYMQAKGINYLHNLSPPIVHWDLKSPNLLVDKNWTVKPEWMAPEFLRGEPSNEKSDVYSFGVILWELATMQQPWTGLSPAQVVGAVAFQNRRLAIPPNISPMMSSLMESCWADDPLQRPSFATIVDTLKKLLKSPLQLIQMGAP</sequence>
<accession>A0AAN8W177</accession>
<organism evidence="13 14">
    <name type="scientific">Dillenia turbinata</name>
    <dbReference type="NCBI Taxonomy" id="194707"/>
    <lineage>
        <taxon>Eukaryota</taxon>
        <taxon>Viridiplantae</taxon>
        <taxon>Streptophyta</taxon>
        <taxon>Embryophyta</taxon>
        <taxon>Tracheophyta</taxon>
        <taxon>Spermatophyta</taxon>
        <taxon>Magnoliopsida</taxon>
        <taxon>eudicotyledons</taxon>
        <taxon>Gunneridae</taxon>
        <taxon>Pentapetalae</taxon>
        <taxon>Dilleniales</taxon>
        <taxon>Dilleniaceae</taxon>
        <taxon>Dillenia</taxon>
    </lineage>
</organism>
<evidence type="ECO:0000313" key="14">
    <source>
        <dbReference type="Proteomes" id="UP001370490"/>
    </source>
</evidence>
<evidence type="ECO:0000313" key="13">
    <source>
        <dbReference type="EMBL" id="KAK6938068.1"/>
    </source>
</evidence>
<feature type="region of interest" description="Disordered" evidence="11">
    <location>
        <begin position="96"/>
        <end position="128"/>
    </location>
</feature>
<dbReference type="FunFam" id="3.30.200.20:FF:000060">
    <property type="entry name" value="Serine/threonine-protein kinase isoform 1"/>
    <property type="match status" value="1"/>
</dbReference>
<evidence type="ECO:0000256" key="3">
    <source>
        <dbReference type="ARBA" id="ARBA00022527"/>
    </source>
</evidence>
<dbReference type="InterPro" id="IPR017441">
    <property type="entry name" value="Protein_kinase_ATP_BS"/>
</dbReference>
<keyword evidence="14" id="KW-1185">Reference proteome</keyword>
<dbReference type="PANTHER" id="PTHR44329">
    <property type="entry name" value="SERINE/THREONINE-PROTEIN KINASE TNNI3K-RELATED"/>
    <property type="match status" value="1"/>
</dbReference>
<evidence type="ECO:0000256" key="9">
    <source>
        <dbReference type="ARBA" id="ARBA00048679"/>
    </source>
</evidence>
<feature type="region of interest" description="Disordered" evidence="11">
    <location>
        <begin position="171"/>
        <end position="198"/>
    </location>
</feature>
<dbReference type="Gene3D" id="3.30.200.20">
    <property type="entry name" value="Phosphorylase Kinase, domain 1"/>
    <property type="match status" value="1"/>
</dbReference>
<reference evidence="13 14" key="1">
    <citation type="submission" date="2023-12" db="EMBL/GenBank/DDBJ databases">
        <title>A high-quality genome assembly for Dillenia turbinata (Dilleniales).</title>
        <authorList>
            <person name="Chanderbali A."/>
        </authorList>
    </citation>
    <scope>NUCLEOTIDE SEQUENCE [LARGE SCALE GENOMIC DNA]</scope>
    <source>
        <strain evidence="13">LSX21</strain>
        <tissue evidence="13">Leaf</tissue>
    </source>
</reference>
<dbReference type="PRINTS" id="PR00109">
    <property type="entry name" value="TYRKINASE"/>
</dbReference>
<dbReference type="PANTHER" id="PTHR44329:SF231">
    <property type="entry name" value="PROTEIN KINASE SUPERFAMILY PROTEIN"/>
    <property type="match status" value="1"/>
</dbReference>
<dbReference type="AlphaFoldDB" id="A0AAN8W177"/>
<proteinExistence type="inferred from homology"/>
<keyword evidence="6 13" id="KW-0418">Kinase</keyword>
<dbReference type="InterPro" id="IPR000719">
    <property type="entry name" value="Prot_kinase_dom"/>
</dbReference>
<evidence type="ECO:0000256" key="10">
    <source>
        <dbReference type="PROSITE-ProRule" id="PRU10141"/>
    </source>
</evidence>
<dbReference type="PROSITE" id="PS50011">
    <property type="entry name" value="PROTEIN_KINASE_DOM"/>
    <property type="match status" value="1"/>
</dbReference>
<dbReference type="Pfam" id="PF07714">
    <property type="entry name" value="PK_Tyr_Ser-Thr"/>
    <property type="match status" value="1"/>
</dbReference>
<dbReference type="CDD" id="cd13999">
    <property type="entry name" value="STKc_MAP3K-like"/>
    <property type="match status" value="1"/>
</dbReference>
<keyword evidence="4" id="KW-0808">Transferase</keyword>
<keyword evidence="7 10" id="KW-0067">ATP-binding</keyword>
<evidence type="ECO:0000259" key="12">
    <source>
        <dbReference type="PROSITE" id="PS50011"/>
    </source>
</evidence>
<dbReference type="InterPro" id="IPR051681">
    <property type="entry name" value="Ser/Thr_Kinases-Pseudokinases"/>
</dbReference>
<evidence type="ECO:0000256" key="4">
    <source>
        <dbReference type="ARBA" id="ARBA00022679"/>
    </source>
</evidence>